<evidence type="ECO:0000256" key="5">
    <source>
        <dbReference type="ARBA" id="ARBA00022692"/>
    </source>
</evidence>
<dbReference type="GO" id="GO:0015740">
    <property type="term" value="P:C4-dicarboxylate transport"/>
    <property type="evidence" value="ECO:0007669"/>
    <property type="project" value="TreeGrafter"/>
</dbReference>
<feature type="transmembrane region" description="Helical" evidence="9">
    <location>
        <begin position="92"/>
        <end position="109"/>
    </location>
</feature>
<evidence type="ECO:0000256" key="2">
    <source>
        <dbReference type="ARBA" id="ARBA00022448"/>
    </source>
</evidence>
<feature type="transmembrane region" description="Helical" evidence="9">
    <location>
        <begin position="129"/>
        <end position="150"/>
    </location>
</feature>
<keyword evidence="2 9" id="KW-0813">Transport</keyword>
<dbReference type="Proteomes" id="UP000007564">
    <property type="component" value="Chromosome"/>
</dbReference>
<evidence type="ECO:0000313" key="12">
    <source>
        <dbReference type="Proteomes" id="UP000007564"/>
    </source>
</evidence>
<dbReference type="PANTHER" id="PTHR35011:SF2">
    <property type="entry name" value="2,3-DIKETO-L-GULONATE TRAP TRANSPORTER SMALL PERMEASE PROTEIN YIAM"/>
    <property type="match status" value="1"/>
</dbReference>
<dbReference type="PANTHER" id="PTHR35011">
    <property type="entry name" value="2,3-DIKETO-L-GULONATE TRAP TRANSPORTER SMALL PERMEASE PROTEIN YIAM"/>
    <property type="match status" value="1"/>
</dbReference>
<evidence type="ECO:0000256" key="7">
    <source>
        <dbReference type="ARBA" id="ARBA00023136"/>
    </source>
</evidence>
<dbReference type="GO" id="GO:0022857">
    <property type="term" value="F:transmembrane transporter activity"/>
    <property type="evidence" value="ECO:0007669"/>
    <property type="project" value="UniProtKB-UniRule"/>
</dbReference>
<accession>A0A0C6NZP8</accession>
<dbReference type="GO" id="GO:0005886">
    <property type="term" value="C:plasma membrane"/>
    <property type="evidence" value="ECO:0007669"/>
    <property type="project" value="UniProtKB-SubCell"/>
</dbReference>
<comment type="caution">
    <text evidence="9">Lacks conserved residue(s) required for the propagation of feature annotation.</text>
</comment>
<evidence type="ECO:0000256" key="1">
    <source>
        <dbReference type="ARBA" id="ARBA00004429"/>
    </source>
</evidence>
<feature type="domain" description="Tripartite ATP-independent periplasmic transporters DctQ component" evidence="10">
    <location>
        <begin position="25"/>
        <end position="152"/>
    </location>
</feature>
<reference evidence="11 12" key="1">
    <citation type="journal article" date="2012" name="BMC Genomics">
        <title>Comparative genomics of the classical Bordetella subspecies: the evolution and exchange of virulence-associated diversity amongst closely related pathogens.</title>
        <authorList>
            <person name="Park J."/>
            <person name="Zhang Y."/>
            <person name="Buboltz A.M."/>
            <person name="Zhang X."/>
            <person name="Schuster S.C."/>
            <person name="Ahuja U."/>
            <person name="Liu M."/>
            <person name="Miller J.F."/>
            <person name="Sebaihia M."/>
            <person name="Bentley S.D."/>
            <person name="Parkhill J."/>
            <person name="Harvill E.T."/>
        </authorList>
    </citation>
    <scope>NUCLEOTIDE SEQUENCE [LARGE SCALE GENOMIC DNA]</scope>
    <source>
        <strain evidence="11 12">253</strain>
    </source>
</reference>
<evidence type="ECO:0000256" key="9">
    <source>
        <dbReference type="RuleBase" id="RU369079"/>
    </source>
</evidence>
<dbReference type="InterPro" id="IPR055348">
    <property type="entry name" value="DctQ"/>
</dbReference>
<dbReference type="OrthoDB" id="9791324at2"/>
<keyword evidence="7 9" id="KW-0472">Membrane</keyword>
<comment type="subunit">
    <text evidence="9">The complex comprises the extracytoplasmic solute receptor protein and the two transmembrane proteins.</text>
</comment>
<comment type="function">
    <text evidence="9">Part of the tripartite ATP-independent periplasmic (TRAP) transport system.</text>
</comment>
<dbReference type="RefSeq" id="WP_003811705.1">
    <property type="nucleotide sequence ID" value="NC_019382.1"/>
</dbReference>
<keyword evidence="6 9" id="KW-1133">Transmembrane helix</keyword>
<dbReference type="KEGG" id="bbh:BN112_0468"/>
<name>A0A0C6NZP8_BORBO</name>
<evidence type="ECO:0000256" key="3">
    <source>
        <dbReference type="ARBA" id="ARBA00022475"/>
    </source>
</evidence>
<evidence type="ECO:0000256" key="4">
    <source>
        <dbReference type="ARBA" id="ARBA00022519"/>
    </source>
</evidence>
<dbReference type="Pfam" id="PF04290">
    <property type="entry name" value="DctQ"/>
    <property type="match status" value="1"/>
</dbReference>
<evidence type="ECO:0000313" key="11">
    <source>
        <dbReference type="EMBL" id="CCJ52386.1"/>
    </source>
</evidence>
<keyword evidence="5 9" id="KW-0812">Transmembrane</keyword>
<dbReference type="InterPro" id="IPR007387">
    <property type="entry name" value="TRAP_DctQ"/>
</dbReference>
<keyword evidence="3" id="KW-1003">Cell membrane</keyword>
<dbReference type="HOGENOM" id="CLU_086356_9_2_4"/>
<dbReference type="AlphaFoldDB" id="A0A0C6NZP8"/>
<comment type="similarity">
    <text evidence="8 9">Belongs to the TRAP transporter small permease family.</text>
</comment>
<evidence type="ECO:0000256" key="6">
    <source>
        <dbReference type="ARBA" id="ARBA00022989"/>
    </source>
</evidence>
<feature type="transmembrane region" description="Helical" evidence="9">
    <location>
        <begin position="12"/>
        <end position="33"/>
    </location>
</feature>
<protein>
    <recommendedName>
        <fullName evidence="9">TRAP transporter small permease protein</fullName>
    </recommendedName>
</protein>
<dbReference type="EMBL" id="HE965806">
    <property type="protein sequence ID" value="CCJ52386.1"/>
    <property type="molecule type" value="Genomic_DNA"/>
</dbReference>
<evidence type="ECO:0000259" key="10">
    <source>
        <dbReference type="Pfam" id="PF04290"/>
    </source>
</evidence>
<sequence length="160" mass="17057">MLGRISHALSGLSKAIAALAVALLAALITYVVFERFVMHTTPHWAEELPRLVLVWAAFIGGVTCSHERTHLMAGLLPFVVRNPRALAICDRVNQALIIVGLAALGYAGWQLAELTMDQTLPALDVSAGTVYLALPVACAITIVVHLAQLFQPADPVAAKD</sequence>
<comment type="subcellular location">
    <subcellularLocation>
        <location evidence="1 9">Cell inner membrane</location>
        <topology evidence="1 9">Multi-pass membrane protein</topology>
    </subcellularLocation>
</comment>
<organism evidence="11 12">
    <name type="scientific">Bordetella bronchiseptica 253</name>
    <dbReference type="NCBI Taxonomy" id="568707"/>
    <lineage>
        <taxon>Bacteria</taxon>
        <taxon>Pseudomonadati</taxon>
        <taxon>Pseudomonadota</taxon>
        <taxon>Betaproteobacteria</taxon>
        <taxon>Burkholderiales</taxon>
        <taxon>Alcaligenaceae</taxon>
        <taxon>Bordetella</taxon>
    </lineage>
</organism>
<gene>
    <name evidence="11" type="ORF">BN112_0468</name>
</gene>
<dbReference type="GeneID" id="93203333"/>
<proteinExistence type="inferred from homology"/>
<keyword evidence="4 9" id="KW-0997">Cell inner membrane</keyword>
<evidence type="ECO:0000256" key="8">
    <source>
        <dbReference type="ARBA" id="ARBA00038436"/>
    </source>
</evidence>